<dbReference type="Gene3D" id="3.90.226.10">
    <property type="entry name" value="2-enoyl-CoA Hydratase, Chain A, domain 1"/>
    <property type="match status" value="1"/>
</dbReference>
<dbReference type="GO" id="GO:0006515">
    <property type="term" value="P:protein quality control for misfolded or incompletely synthesized proteins"/>
    <property type="evidence" value="ECO:0007669"/>
    <property type="project" value="TreeGrafter"/>
</dbReference>
<dbReference type="GO" id="GO:0004252">
    <property type="term" value="F:serine-type endopeptidase activity"/>
    <property type="evidence" value="ECO:0007669"/>
    <property type="project" value="TreeGrafter"/>
</dbReference>
<dbReference type="AlphaFoldDB" id="A0A0H5BIU4"/>
<reference evidence="1" key="1">
    <citation type="journal article" date="2015" name="Genome Biol. Evol.">
        <title>Nucleomorph Genome Sequences of Two Chlorarachniophytes, Amorphochlora amoebiformis and Lotharella vacuolata.</title>
        <authorList>
            <person name="Suzuki S."/>
            <person name="Shirato S."/>
            <person name="Hirakawa Y."/>
            <person name="Ishida K."/>
        </authorList>
    </citation>
    <scope>NUCLEOTIDE SEQUENCE</scope>
    <source>
        <strain evidence="1">CCMP2058</strain>
    </source>
</reference>
<dbReference type="PANTHER" id="PTHR10381">
    <property type="entry name" value="ATP-DEPENDENT CLP PROTEASE PROTEOLYTIC SUBUNIT"/>
    <property type="match status" value="1"/>
</dbReference>
<dbReference type="GO" id="GO:0009368">
    <property type="term" value="C:endopeptidase Clp complex"/>
    <property type="evidence" value="ECO:0007669"/>
    <property type="project" value="TreeGrafter"/>
</dbReference>
<dbReference type="PANTHER" id="PTHR10381:SF11">
    <property type="entry name" value="ATP-DEPENDENT CLP PROTEASE PROTEOLYTIC SUBUNIT, MITOCHONDRIAL"/>
    <property type="match status" value="1"/>
</dbReference>
<proteinExistence type="predicted"/>
<dbReference type="InterPro" id="IPR029045">
    <property type="entry name" value="ClpP/crotonase-like_dom_sf"/>
</dbReference>
<geneLocation type="nucleomorph" evidence="1"/>
<sequence length="209" mass="23912">MKISHPRCITTLNTQTKTVFPILTITNTKYSHISTKLLIKDVIYVGNQIDSNTYNLIIGQILYKQKNTRQLSFFINTQLLNYMESKISYGLMVNDILSGINMNYKVANIGICAGDAIALIVNSNKGFRKALKNSKIIINPILINQQNFHNQFKITNQFREEAYFFNTLLLNITLNSSLSYSQLEHIYTRKVCMSSSEALELDIIDEIIN</sequence>
<accession>A0A0H5BIU4</accession>
<keyword evidence="1" id="KW-0645">Protease</keyword>
<keyword evidence="1" id="KW-0542">Nucleomorph</keyword>
<organism evidence="1">
    <name type="scientific">Amorphochlora amoebiformis</name>
    <dbReference type="NCBI Taxonomy" id="1561963"/>
    <lineage>
        <taxon>Eukaryota</taxon>
        <taxon>Sar</taxon>
        <taxon>Rhizaria</taxon>
        <taxon>Cercozoa</taxon>
        <taxon>Chlorarachniophyceae</taxon>
        <taxon>Amorphochlora</taxon>
    </lineage>
</organism>
<dbReference type="GO" id="GO:0051117">
    <property type="term" value="F:ATPase binding"/>
    <property type="evidence" value="ECO:0007669"/>
    <property type="project" value="TreeGrafter"/>
</dbReference>
<dbReference type="SUPFAM" id="SSF52096">
    <property type="entry name" value="ClpP/crotonase"/>
    <property type="match status" value="1"/>
</dbReference>
<dbReference type="GO" id="GO:0004176">
    <property type="term" value="F:ATP-dependent peptidase activity"/>
    <property type="evidence" value="ECO:0007669"/>
    <property type="project" value="TreeGrafter"/>
</dbReference>
<keyword evidence="1" id="KW-0378">Hydrolase</keyword>
<protein>
    <submittedName>
        <fullName evidence="1">Clp protease</fullName>
    </submittedName>
</protein>
<dbReference type="Pfam" id="PF00574">
    <property type="entry name" value="CLP_protease"/>
    <property type="match status" value="1"/>
</dbReference>
<dbReference type="InterPro" id="IPR023562">
    <property type="entry name" value="ClpP/TepA"/>
</dbReference>
<gene>
    <name evidence="1" type="primary">clpP-6</name>
</gene>
<name>A0A0H5BIU4_9EUKA</name>
<dbReference type="EMBL" id="AB996604">
    <property type="protein sequence ID" value="BAS01998.1"/>
    <property type="molecule type" value="Genomic_DNA"/>
</dbReference>
<evidence type="ECO:0000313" key="1">
    <source>
        <dbReference type="EMBL" id="BAS01998.1"/>
    </source>
</evidence>